<evidence type="ECO:0000256" key="9">
    <source>
        <dbReference type="ARBA" id="ARBA00022989"/>
    </source>
</evidence>
<dbReference type="PROSITE" id="PS00018">
    <property type="entry name" value="EF_HAND_1"/>
    <property type="match status" value="2"/>
</dbReference>
<dbReference type="CDD" id="cd00051">
    <property type="entry name" value="EFh"/>
    <property type="match status" value="1"/>
</dbReference>
<feature type="domain" description="EF-hand" evidence="14">
    <location>
        <begin position="151"/>
        <end position="186"/>
    </location>
</feature>
<keyword evidence="11 12" id="KW-0472">Membrane</keyword>
<feature type="domain" description="EF-hand" evidence="14">
    <location>
        <begin position="115"/>
        <end position="150"/>
    </location>
</feature>
<dbReference type="InterPro" id="IPR002048">
    <property type="entry name" value="EF_hand_dom"/>
</dbReference>
<evidence type="ECO:0000256" key="13">
    <source>
        <dbReference type="RuleBase" id="RU000488"/>
    </source>
</evidence>
<comment type="subcellular location">
    <subcellularLocation>
        <location evidence="1">Mitochondrion inner membrane</location>
        <topology evidence="1">Multi-pass membrane protein</topology>
    </subcellularLocation>
</comment>
<dbReference type="FunFam" id="1.10.238.10:FF:000028">
    <property type="entry name" value="Putative calcium-binding mitochondrial carrier protein scamc-2"/>
    <property type="match status" value="1"/>
</dbReference>
<protein>
    <submittedName>
        <fullName evidence="15">Calcium-binding mitochondrial carrier protein SCaMC-2</fullName>
    </submittedName>
</protein>
<dbReference type="SMART" id="SM00054">
    <property type="entry name" value="EFh"/>
    <property type="match status" value="4"/>
</dbReference>
<sequence length="507" mass="57209">MVKYGNSDHPSVVHPPHYLHELPQEDEERLENLFKSLDVDGNGKIDIHDLSVALREFGVNQSYAKVITPLQSNVKHESRWQQQDFTGQQKKFIEHSDQNKSGDISIGEFIHYVKEHEKNLRLQFSHLDKNKDGMIDVEELIKAFKELGVEVDKKEATKLLQRMDQDGSLAISFDEWRDFLLYAPSTDIIEILKYWRHSTYLDIGEDLNVPDDFTPSEIASGQWWRHLLAGGIAGAVSRTCTAPLDRLKVYLQVHGTKQLGVKDCLKHLLQEGGIWSLWRGNGMNVVKIAPESAIKFMAYEQAKKIIRGNNTRELSIYERFVAGSLAGGISQTAIYPLEVMKTRLALRKTGEFSSIIDAAKKMYRKGGWQTFYRGYVPNLLGIIPYAGIDLAVYETIKNSYLRQHSEGEAPSVLLLLACGTVSSTCGQVCSYPLALVRTRLQAQVVTNVGQPQEMYGMMGVIRNIIQRDGPLGLYRGITPNFLKVAPAVSISYVVYERSRQTLGVNMT</sequence>
<keyword evidence="10" id="KW-0496">Mitochondrion</keyword>
<dbReference type="AlphaFoldDB" id="A0A2J7RJJ0"/>
<name>A0A2J7RJJ0_9NEOP</name>
<evidence type="ECO:0000256" key="12">
    <source>
        <dbReference type="PROSITE-ProRule" id="PRU00282"/>
    </source>
</evidence>
<feature type="domain" description="EF-hand" evidence="14">
    <location>
        <begin position="25"/>
        <end position="60"/>
    </location>
</feature>
<dbReference type="Pfam" id="PF13499">
    <property type="entry name" value="EF-hand_7"/>
    <property type="match status" value="2"/>
</dbReference>
<dbReference type="Pfam" id="PF00153">
    <property type="entry name" value="Mito_carr"/>
    <property type="match status" value="3"/>
</dbReference>
<dbReference type="STRING" id="105785.A0A2J7RJJ0"/>
<dbReference type="Proteomes" id="UP000235965">
    <property type="component" value="Unassembled WGS sequence"/>
</dbReference>
<evidence type="ECO:0000256" key="1">
    <source>
        <dbReference type="ARBA" id="ARBA00004448"/>
    </source>
</evidence>
<gene>
    <name evidence="15" type="primary">slc25a25b</name>
    <name evidence="15" type="ORF">B7P43_G08833</name>
</gene>
<dbReference type="OrthoDB" id="270584at2759"/>
<reference evidence="15 16" key="1">
    <citation type="submission" date="2017-12" db="EMBL/GenBank/DDBJ databases">
        <title>Hemimetabolous genomes reveal molecular basis of termite eusociality.</title>
        <authorList>
            <person name="Harrison M.C."/>
            <person name="Jongepier E."/>
            <person name="Robertson H.M."/>
            <person name="Arning N."/>
            <person name="Bitard-Feildel T."/>
            <person name="Chao H."/>
            <person name="Childers C.P."/>
            <person name="Dinh H."/>
            <person name="Doddapaneni H."/>
            <person name="Dugan S."/>
            <person name="Gowin J."/>
            <person name="Greiner C."/>
            <person name="Han Y."/>
            <person name="Hu H."/>
            <person name="Hughes D.S.T."/>
            <person name="Huylmans A.-K."/>
            <person name="Kemena C."/>
            <person name="Kremer L.P.M."/>
            <person name="Lee S.L."/>
            <person name="Lopez-Ezquerra A."/>
            <person name="Mallet L."/>
            <person name="Monroy-Kuhn J.M."/>
            <person name="Moser A."/>
            <person name="Murali S.C."/>
            <person name="Muzny D.M."/>
            <person name="Otani S."/>
            <person name="Piulachs M.-D."/>
            <person name="Poelchau M."/>
            <person name="Qu J."/>
            <person name="Schaub F."/>
            <person name="Wada-Katsumata A."/>
            <person name="Worley K.C."/>
            <person name="Xie Q."/>
            <person name="Ylla G."/>
            <person name="Poulsen M."/>
            <person name="Gibbs R.A."/>
            <person name="Schal C."/>
            <person name="Richards S."/>
            <person name="Belles X."/>
            <person name="Korb J."/>
            <person name="Bornberg-Bauer E."/>
        </authorList>
    </citation>
    <scope>NUCLEOTIDE SEQUENCE [LARGE SCALE GENOMIC DNA]</scope>
    <source>
        <tissue evidence="15">Whole body</tissue>
    </source>
</reference>
<keyword evidence="9" id="KW-1133">Transmembrane helix</keyword>
<keyword evidence="4 12" id="KW-0812">Transmembrane</keyword>
<evidence type="ECO:0000256" key="11">
    <source>
        <dbReference type="ARBA" id="ARBA00023136"/>
    </source>
</evidence>
<evidence type="ECO:0000313" key="15">
    <source>
        <dbReference type="EMBL" id="PNF40991.1"/>
    </source>
</evidence>
<keyword evidence="16" id="KW-1185">Reference proteome</keyword>
<evidence type="ECO:0000256" key="10">
    <source>
        <dbReference type="ARBA" id="ARBA00023128"/>
    </source>
</evidence>
<dbReference type="InterPro" id="IPR002067">
    <property type="entry name" value="MCP"/>
</dbReference>
<dbReference type="EMBL" id="NEVH01002992">
    <property type="protein sequence ID" value="PNF40991.1"/>
    <property type="molecule type" value="Genomic_DNA"/>
</dbReference>
<comment type="similarity">
    <text evidence="2 13">Belongs to the mitochondrial carrier (TC 2.A.29) family.</text>
</comment>
<proteinExistence type="inferred from homology"/>
<feature type="repeat" description="Solcar" evidence="12">
    <location>
        <begin position="314"/>
        <end position="399"/>
    </location>
</feature>
<evidence type="ECO:0000256" key="2">
    <source>
        <dbReference type="ARBA" id="ARBA00006375"/>
    </source>
</evidence>
<keyword evidence="8" id="KW-0106">Calcium</keyword>
<dbReference type="Gene3D" id="1.10.238.10">
    <property type="entry name" value="EF-hand"/>
    <property type="match status" value="2"/>
</dbReference>
<accession>A0A2J7RJJ0</accession>
<keyword evidence="5" id="KW-0479">Metal-binding</keyword>
<dbReference type="SUPFAM" id="SSF103506">
    <property type="entry name" value="Mitochondrial carrier"/>
    <property type="match status" value="1"/>
</dbReference>
<keyword evidence="6" id="KW-0677">Repeat</keyword>
<evidence type="ECO:0000256" key="4">
    <source>
        <dbReference type="ARBA" id="ARBA00022692"/>
    </source>
</evidence>
<evidence type="ECO:0000256" key="7">
    <source>
        <dbReference type="ARBA" id="ARBA00022792"/>
    </source>
</evidence>
<dbReference type="PROSITE" id="PS50920">
    <property type="entry name" value="SOLCAR"/>
    <property type="match status" value="3"/>
</dbReference>
<dbReference type="GO" id="GO:0005743">
    <property type="term" value="C:mitochondrial inner membrane"/>
    <property type="evidence" value="ECO:0007669"/>
    <property type="project" value="UniProtKB-SubCell"/>
</dbReference>
<dbReference type="Gene3D" id="1.50.40.10">
    <property type="entry name" value="Mitochondrial carrier domain"/>
    <property type="match status" value="1"/>
</dbReference>
<evidence type="ECO:0000256" key="6">
    <source>
        <dbReference type="ARBA" id="ARBA00022737"/>
    </source>
</evidence>
<dbReference type="SUPFAM" id="SSF47473">
    <property type="entry name" value="EF-hand"/>
    <property type="match status" value="1"/>
</dbReference>
<feature type="repeat" description="Solcar" evidence="12">
    <location>
        <begin position="221"/>
        <end position="305"/>
    </location>
</feature>
<evidence type="ECO:0000256" key="5">
    <source>
        <dbReference type="ARBA" id="ARBA00022723"/>
    </source>
</evidence>
<evidence type="ECO:0000259" key="14">
    <source>
        <dbReference type="PROSITE" id="PS50222"/>
    </source>
</evidence>
<dbReference type="GO" id="GO:0005509">
    <property type="term" value="F:calcium ion binding"/>
    <property type="evidence" value="ECO:0007669"/>
    <property type="project" value="InterPro"/>
</dbReference>
<dbReference type="FunFam" id="1.50.40.10:FF:000003">
    <property type="entry name" value="Putative calcium-binding mitochondrial carrier protein scamc-2"/>
    <property type="match status" value="1"/>
</dbReference>
<dbReference type="GO" id="GO:0055085">
    <property type="term" value="P:transmembrane transport"/>
    <property type="evidence" value="ECO:0007669"/>
    <property type="project" value="InterPro"/>
</dbReference>
<dbReference type="FunCoup" id="A0A2J7RJJ0">
    <property type="interactions" value="688"/>
</dbReference>
<comment type="caution">
    <text evidence="15">The sequence shown here is derived from an EMBL/GenBank/DDBJ whole genome shotgun (WGS) entry which is preliminary data.</text>
</comment>
<dbReference type="PRINTS" id="PR00926">
    <property type="entry name" value="MITOCARRIER"/>
</dbReference>
<evidence type="ECO:0000256" key="3">
    <source>
        <dbReference type="ARBA" id="ARBA00022448"/>
    </source>
</evidence>
<dbReference type="InterPro" id="IPR011992">
    <property type="entry name" value="EF-hand-dom_pair"/>
</dbReference>
<organism evidence="15 16">
    <name type="scientific">Cryptotermes secundus</name>
    <dbReference type="NCBI Taxonomy" id="105785"/>
    <lineage>
        <taxon>Eukaryota</taxon>
        <taxon>Metazoa</taxon>
        <taxon>Ecdysozoa</taxon>
        <taxon>Arthropoda</taxon>
        <taxon>Hexapoda</taxon>
        <taxon>Insecta</taxon>
        <taxon>Pterygota</taxon>
        <taxon>Neoptera</taxon>
        <taxon>Polyneoptera</taxon>
        <taxon>Dictyoptera</taxon>
        <taxon>Blattodea</taxon>
        <taxon>Blattoidea</taxon>
        <taxon>Termitoidae</taxon>
        <taxon>Kalotermitidae</taxon>
        <taxon>Cryptotermitinae</taxon>
        <taxon>Cryptotermes</taxon>
    </lineage>
</organism>
<evidence type="ECO:0000256" key="8">
    <source>
        <dbReference type="ARBA" id="ARBA00022837"/>
    </source>
</evidence>
<dbReference type="InterPro" id="IPR023395">
    <property type="entry name" value="MCP_dom_sf"/>
</dbReference>
<dbReference type="PROSITE" id="PS50222">
    <property type="entry name" value="EF_HAND_2"/>
    <property type="match status" value="3"/>
</dbReference>
<dbReference type="InterPro" id="IPR018108">
    <property type="entry name" value="MCP_transmembrane"/>
</dbReference>
<evidence type="ECO:0000313" key="16">
    <source>
        <dbReference type="Proteomes" id="UP000235965"/>
    </source>
</evidence>
<keyword evidence="3 13" id="KW-0813">Transport</keyword>
<dbReference type="InParanoid" id="A0A2J7RJJ0"/>
<keyword evidence="7" id="KW-0999">Mitochondrion inner membrane</keyword>
<dbReference type="PANTHER" id="PTHR24089">
    <property type="entry name" value="SOLUTE CARRIER FAMILY 25"/>
    <property type="match status" value="1"/>
</dbReference>
<feature type="repeat" description="Solcar" evidence="12">
    <location>
        <begin position="410"/>
        <end position="501"/>
    </location>
</feature>
<dbReference type="InterPro" id="IPR018247">
    <property type="entry name" value="EF_Hand_1_Ca_BS"/>
</dbReference>